<feature type="binding site" evidence="8">
    <location>
        <position position="56"/>
    </location>
    <ligand>
        <name>S-adenosyl-L-methionine</name>
        <dbReference type="ChEBI" id="CHEBI:59789"/>
    </ligand>
</feature>
<comment type="subcellular location">
    <subcellularLocation>
        <location evidence="1 8">Nucleus</location>
        <location evidence="1 8">Nucleolus</location>
    </subcellularLocation>
</comment>
<feature type="region of interest" description="Disordered" evidence="9">
    <location>
        <begin position="614"/>
        <end position="698"/>
    </location>
</feature>
<dbReference type="SUPFAM" id="SSF53335">
    <property type="entry name" value="S-adenosyl-L-methionine-dependent methyltransferases"/>
    <property type="match status" value="1"/>
</dbReference>
<dbReference type="PANTHER" id="PTHR10920">
    <property type="entry name" value="RIBOSOMAL RNA METHYLTRANSFERASE"/>
    <property type="match status" value="1"/>
</dbReference>
<dbReference type="FunFam" id="3.40.50.150:FF:000004">
    <property type="entry name" value="AdoMet-dependent rRNA methyltransferase SPB1"/>
    <property type="match status" value="1"/>
</dbReference>
<feature type="compositionally biased region" description="Acidic residues" evidence="9">
    <location>
        <begin position="688"/>
        <end position="698"/>
    </location>
</feature>
<feature type="compositionally biased region" description="Acidic residues" evidence="9">
    <location>
        <begin position="533"/>
        <end position="545"/>
    </location>
</feature>
<organism evidence="13 14">
    <name type="scientific">Zancudomyces culisetae</name>
    <name type="common">Gut fungus</name>
    <name type="synonym">Smittium culisetae</name>
    <dbReference type="NCBI Taxonomy" id="1213189"/>
    <lineage>
        <taxon>Eukaryota</taxon>
        <taxon>Fungi</taxon>
        <taxon>Fungi incertae sedis</taxon>
        <taxon>Zoopagomycota</taxon>
        <taxon>Kickxellomycotina</taxon>
        <taxon>Harpellomycetes</taxon>
        <taxon>Harpellales</taxon>
        <taxon>Legeriomycetaceae</taxon>
        <taxon>Zancudomyces</taxon>
    </lineage>
</organism>
<feature type="region of interest" description="Disordered" evidence="9">
    <location>
        <begin position="433"/>
        <end position="589"/>
    </location>
</feature>
<dbReference type="Pfam" id="PF07780">
    <property type="entry name" value="Spb1_C"/>
    <property type="match status" value="1"/>
</dbReference>
<keyword evidence="7 8" id="KW-0539">Nucleus</keyword>
<dbReference type="Gene3D" id="3.40.50.150">
    <property type="entry name" value="Vaccinia Virus protein VP39"/>
    <property type="match status" value="1"/>
</dbReference>
<accession>A0A1R1PR35</accession>
<dbReference type="GO" id="GO:0016435">
    <property type="term" value="F:rRNA (guanine) methyltransferase activity"/>
    <property type="evidence" value="ECO:0007669"/>
    <property type="project" value="TreeGrafter"/>
</dbReference>
<gene>
    <name evidence="13" type="ORF">AX774_g3032</name>
</gene>
<evidence type="ECO:0000313" key="14">
    <source>
        <dbReference type="Proteomes" id="UP000188320"/>
    </source>
</evidence>
<protein>
    <submittedName>
        <fullName evidence="13">AdoMet-dependent rRNA methyltransferase SPB1</fullName>
    </submittedName>
</protein>
<keyword evidence="6 8" id="KW-0949">S-adenosyl-L-methionine</keyword>
<feature type="compositionally biased region" description="Basic and acidic residues" evidence="9">
    <location>
        <begin position="571"/>
        <end position="584"/>
    </location>
</feature>
<evidence type="ECO:0000256" key="7">
    <source>
        <dbReference type="ARBA" id="ARBA00023242"/>
    </source>
</evidence>
<feature type="domain" description="Ribosomal RNA methyltransferase SPB1-like C-terminal" evidence="11">
    <location>
        <begin position="676"/>
        <end position="886"/>
    </location>
</feature>
<dbReference type="AlphaFoldDB" id="A0A1R1PR35"/>
<feature type="region of interest" description="Disordered" evidence="9">
    <location>
        <begin position="808"/>
        <end position="891"/>
    </location>
</feature>
<dbReference type="InterPro" id="IPR024576">
    <property type="entry name" value="rRNA_MeTfrase_Spb1_DUF3381"/>
</dbReference>
<keyword evidence="2 8" id="KW-0690">Ribosome biogenesis</keyword>
<dbReference type="PANTHER" id="PTHR10920:SF13">
    <property type="entry name" value="PRE-RRNA 2'-O-RIBOSE RNA METHYLTRANSFERASE FTSJ3"/>
    <property type="match status" value="1"/>
</dbReference>
<dbReference type="InterPro" id="IPR015507">
    <property type="entry name" value="rRNA-MeTfrase_E"/>
</dbReference>
<dbReference type="GO" id="GO:0000463">
    <property type="term" value="P:maturation of LSU-rRNA from tricistronic rRNA transcript (SSU-rRNA, 5.8S rRNA, LSU-rRNA)"/>
    <property type="evidence" value="ECO:0007669"/>
    <property type="project" value="TreeGrafter"/>
</dbReference>
<dbReference type="InterPro" id="IPR012920">
    <property type="entry name" value="rRNA_MeTfrase_SPB1-like_C"/>
</dbReference>
<evidence type="ECO:0000256" key="5">
    <source>
        <dbReference type="ARBA" id="ARBA00022679"/>
    </source>
</evidence>
<feature type="compositionally biased region" description="Basic and acidic residues" evidence="9">
    <location>
        <begin position="868"/>
        <end position="880"/>
    </location>
</feature>
<feature type="compositionally biased region" description="Acidic residues" evidence="9">
    <location>
        <begin position="346"/>
        <end position="356"/>
    </location>
</feature>
<feature type="compositionally biased region" description="Basic and acidic residues" evidence="9">
    <location>
        <begin position="491"/>
        <end position="509"/>
    </location>
</feature>
<feature type="binding site" evidence="8">
    <location>
        <position position="117"/>
    </location>
    <ligand>
        <name>S-adenosyl-L-methionine</name>
        <dbReference type="ChEBI" id="CHEBI:59789"/>
    </ligand>
</feature>
<evidence type="ECO:0000259" key="11">
    <source>
        <dbReference type="Pfam" id="PF07780"/>
    </source>
</evidence>
<feature type="compositionally biased region" description="Basic and acidic residues" evidence="9">
    <location>
        <begin position="520"/>
        <end position="532"/>
    </location>
</feature>
<dbReference type="InterPro" id="IPR028589">
    <property type="entry name" value="SPB1-like"/>
</dbReference>
<evidence type="ECO:0000256" key="8">
    <source>
        <dbReference type="HAMAP-Rule" id="MF_03163"/>
    </source>
</evidence>
<feature type="binding site" evidence="8">
    <location>
        <position position="92"/>
    </location>
    <ligand>
        <name>S-adenosyl-L-methionine</name>
        <dbReference type="ChEBI" id="CHEBI:59789"/>
    </ligand>
</feature>
<evidence type="ECO:0000256" key="3">
    <source>
        <dbReference type="ARBA" id="ARBA00022552"/>
    </source>
</evidence>
<evidence type="ECO:0000256" key="4">
    <source>
        <dbReference type="ARBA" id="ARBA00022603"/>
    </source>
</evidence>
<evidence type="ECO:0000256" key="6">
    <source>
        <dbReference type="ARBA" id="ARBA00022691"/>
    </source>
</evidence>
<feature type="domain" description="Ribosomal RNA methyltransferase FtsJ" evidence="10">
    <location>
        <begin position="24"/>
        <end position="200"/>
    </location>
</feature>
<evidence type="ECO:0000256" key="2">
    <source>
        <dbReference type="ARBA" id="ARBA00022517"/>
    </source>
</evidence>
<dbReference type="GO" id="GO:0000466">
    <property type="term" value="P:maturation of 5.8S rRNA from tricistronic rRNA transcript (SSU-rRNA, 5.8S rRNA, LSU-rRNA)"/>
    <property type="evidence" value="ECO:0007669"/>
    <property type="project" value="TreeGrafter"/>
</dbReference>
<dbReference type="Pfam" id="PF11861">
    <property type="entry name" value="DUF3381"/>
    <property type="match status" value="1"/>
</dbReference>
<dbReference type="GO" id="GO:0005730">
    <property type="term" value="C:nucleolus"/>
    <property type="evidence" value="ECO:0007669"/>
    <property type="project" value="UniProtKB-SubCell"/>
</dbReference>
<feature type="compositionally biased region" description="Basic residues" evidence="9">
    <location>
        <begin position="881"/>
        <end position="891"/>
    </location>
</feature>
<dbReference type="Pfam" id="PF01728">
    <property type="entry name" value="FtsJ"/>
    <property type="match status" value="1"/>
</dbReference>
<sequence length="891" mass="100953">MGFKKKTGKGRLDKYYHLAKEQGYRARSAFKLIQLNKKYNFLGSARALIDLCAAPGGWLQVAQKYMPSSSVIVGVDLVPIKPIPKVITLVEDITTDKCRNSLSQTLKTWKADVVLHDGAPNVGAAWEHDAFTQAELVLKSLSLATEFLKKGGVFVTKVFRSRDYNSLLWVFNQLFEKVEATKPPSSRNVSAEIFVVCQGFKAPKKIDSKFLDSRYVFEELDLTGKQNNVEDIFAPEKKQKKRHREGYEEGLNVLFKKQRAMDFINSKEPAVVLATNNVLEFVETEDKELAKYPETDQDILLACADLKVLGKKDFRKLMKWRASIRERLQLDAKQQQQQQADKKEGEGEEELESADELELVAEADKKRLRKERRKVNERRKKQLVKLQLNMTTPADIGMDQGDESLFTIPSSGVKSKAKTIRKVVGQIDIDDANELDPDSDIEEEFGYSHSEDEGSDFDSGDDIAKSGHDRKRALMMNRELDRQYSQYLEKSSTKTRPENNDKKEFRGFDSDLESIESYGDMDKDTYRDKALAEDDTGSESDSDDDMSTKRKRPGQSRSGASPDSDDEEAISEMKRSLKKQKVEDSESIQLSKQAALWFDQPLFKDIPIAPDSIELDDTQSTTSAPSSTTVSSKAEANTNTKTKSKDKTKTKTKAKAKAKANDKVKVTNEDVPTVLPSKKTQQKKNAEPEEEALEDDDDDLDYSILNTPEALTLAHDLLNGNITKEKLIDNYYNRYAHNDIQDLPSWYLDNERKFNKPVIPISEDAMKSLKASSEKINSRPIKKVMEAKARKKNKFLKKLEKLKAKANDMNESTDMTEAEKAKSIQSMMRKGIASANAKSRKNKAKVVVAKGSNKRVKGRPKGVKGKYKMVDSRLRKDLRNQKSKSKNKRRK</sequence>
<name>A0A1R1PR35_ZANCU</name>
<keyword evidence="5 8" id="KW-0808">Transferase</keyword>
<comment type="similarity">
    <text evidence="8">Belongs to the class I-like SAM-binding methyltransferase superfamily. RNA methyltransferase RlmE family. SPB1 subfamily.</text>
</comment>
<feature type="domain" description="DUF3381" evidence="12">
    <location>
        <begin position="237"/>
        <end position="384"/>
    </location>
</feature>
<evidence type="ECO:0000313" key="13">
    <source>
        <dbReference type="EMBL" id="OMH83446.1"/>
    </source>
</evidence>
<feature type="active site" description="Proton acceptor" evidence="8">
    <location>
        <position position="157"/>
    </location>
</feature>
<dbReference type="GO" id="GO:0030687">
    <property type="term" value="C:preribosome, large subunit precursor"/>
    <property type="evidence" value="ECO:0007669"/>
    <property type="project" value="TreeGrafter"/>
</dbReference>
<evidence type="ECO:0000256" key="9">
    <source>
        <dbReference type="SAM" id="MobiDB-lite"/>
    </source>
</evidence>
<feature type="binding site" evidence="8">
    <location>
        <position position="58"/>
    </location>
    <ligand>
        <name>S-adenosyl-L-methionine</name>
        <dbReference type="ChEBI" id="CHEBI:59789"/>
    </ligand>
</feature>
<comment type="caution">
    <text evidence="13">The sequence shown here is derived from an EMBL/GenBank/DDBJ whole genome shotgun (WGS) entry which is preliminary data.</text>
</comment>
<feature type="region of interest" description="Disordered" evidence="9">
    <location>
        <begin position="330"/>
        <end position="356"/>
    </location>
</feature>
<feature type="binding site" evidence="8">
    <location>
        <position position="76"/>
    </location>
    <ligand>
        <name>S-adenosyl-L-methionine</name>
        <dbReference type="ChEBI" id="CHEBI:59789"/>
    </ligand>
</feature>
<keyword evidence="3 8" id="KW-0698">rRNA processing</keyword>
<reference evidence="14" key="1">
    <citation type="submission" date="2017-01" db="EMBL/GenBank/DDBJ databases">
        <authorList>
            <person name="Wang Y."/>
            <person name="White M."/>
            <person name="Kvist S."/>
            <person name="Moncalvo J.-M."/>
        </authorList>
    </citation>
    <scope>NUCLEOTIDE SEQUENCE [LARGE SCALE GENOMIC DNA]</scope>
    <source>
        <strain evidence="14">COL-18-3</strain>
    </source>
</reference>
<dbReference type="HAMAP" id="MF_03163">
    <property type="entry name" value="RNA_methyltr_E_SPB1"/>
    <property type="match status" value="1"/>
</dbReference>
<dbReference type="EMBL" id="LSSK01000405">
    <property type="protein sequence ID" value="OMH83446.1"/>
    <property type="molecule type" value="Genomic_DNA"/>
</dbReference>
<proteinExistence type="inferred from homology"/>
<evidence type="ECO:0000259" key="12">
    <source>
        <dbReference type="Pfam" id="PF11861"/>
    </source>
</evidence>
<dbReference type="Proteomes" id="UP000188320">
    <property type="component" value="Unassembled WGS sequence"/>
</dbReference>
<feature type="compositionally biased region" description="Acidic residues" evidence="9">
    <location>
        <begin position="433"/>
        <end position="445"/>
    </location>
</feature>
<dbReference type="HAMAP" id="MF_01547">
    <property type="entry name" value="RNA_methyltr_E"/>
    <property type="match status" value="1"/>
</dbReference>
<feature type="compositionally biased region" description="Basic residues" evidence="9">
    <location>
        <begin position="852"/>
        <end position="867"/>
    </location>
</feature>
<feature type="compositionally biased region" description="Low complexity" evidence="9">
    <location>
        <begin position="618"/>
        <end position="641"/>
    </location>
</feature>
<dbReference type="InterPro" id="IPR029063">
    <property type="entry name" value="SAM-dependent_MTases_sf"/>
</dbReference>
<dbReference type="GO" id="GO:0008650">
    <property type="term" value="F:rRNA (uridine-2'-O-)-methyltransferase activity"/>
    <property type="evidence" value="ECO:0007669"/>
    <property type="project" value="TreeGrafter"/>
</dbReference>
<evidence type="ECO:0000256" key="1">
    <source>
        <dbReference type="ARBA" id="ARBA00004604"/>
    </source>
</evidence>
<dbReference type="OrthoDB" id="1287559at2759"/>
<dbReference type="InterPro" id="IPR050082">
    <property type="entry name" value="RNA_methyltr_RlmE"/>
</dbReference>
<keyword evidence="4 8" id="KW-0489">Methyltransferase</keyword>
<feature type="compositionally biased region" description="Basic and acidic residues" evidence="9">
    <location>
        <begin position="659"/>
        <end position="668"/>
    </location>
</feature>
<evidence type="ECO:0000259" key="10">
    <source>
        <dbReference type="Pfam" id="PF01728"/>
    </source>
</evidence>
<keyword evidence="14" id="KW-1185">Reference proteome</keyword>
<dbReference type="InterPro" id="IPR002877">
    <property type="entry name" value="RNA_MeTrfase_FtsJ_dom"/>
</dbReference>